<feature type="transmembrane region" description="Helical" evidence="2">
    <location>
        <begin position="288"/>
        <end position="313"/>
    </location>
</feature>
<organism evidence="3 4">
    <name type="scientific">Phomopsis amygdali</name>
    <name type="common">Fusicoccum amygdali</name>
    <dbReference type="NCBI Taxonomy" id="1214568"/>
    <lineage>
        <taxon>Eukaryota</taxon>
        <taxon>Fungi</taxon>
        <taxon>Dikarya</taxon>
        <taxon>Ascomycota</taxon>
        <taxon>Pezizomycotina</taxon>
        <taxon>Sordariomycetes</taxon>
        <taxon>Sordariomycetidae</taxon>
        <taxon>Diaporthales</taxon>
        <taxon>Diaporthaceae</taxon>
        <taxon>Diaporthe</taxon>
    </lineage>
</organism>
<protein>
    <submittedName>
        <fullName evidence="3">Uncharacterized protein</fullName>
    </submittedName>
</protein>
<gene>
    <name evidence="3" type="ORF">N8I77_005174</name>
</gene>
<feature type="transmembrane region" description="Helical" evidence="2">
    <location>
        <begin position="20"/>
        <end position="42"/>
    </location>
</feature>
<feature type="transmembrane region" description="Helical" evidence="2">
    <location>
        <begin position="539"/>
        <end position="557"/>
    </location>
</feature>
<feature type="compositionally biased region" description="Polar residues" evidence="1">
    <location>
        <begin position="400"/>
        <end position="415"/>
    </location>
</feature>
<evidence type="ECO:0000313" key="3">
    <source>
        <dbReference type="EMBL" id="KAK2611853.1"/>
    </source>
</evidence>
<dbReference type="InterPro" id="IPR053018">
    <property type="entry name" value="Elsinochrome_Biosynth-Asso"/>
</dbReference>
<evidence type="ECO:0000313" key="4">
    <source>
        <dbReference type="Proteomes" id="UP001265746"/>
    </source>
</evidence>
<keyword evidence="2" id="KW-0472">Membrane</keyword>
<dbReference type="AlphaFoldDB" id="A0AAD9SMW2"/>
<proteinExistence type="predicted"/>
<name>A0AAD9SMW2_PHOAM</name>
<reference evidence="3" key="1">
    <citation type="submission" date="2023-06" db="EMBL/GenBank/DDBJ databases">
        <authorList>
            <person name="Noh H."/>
        </authorList>
    </citation>
    <scope>NUCLEOTIDE SEQUENCE</scope>
    <source>
        <strain evidence="3">DUCC20226</strain>
    </source>
</reference>
<dbReference type="EMBL" id="JAUJFL010000002">
    <property type="protein sequence ID" value="KAK2611853.1"/>
    <property type="molecule type" value="Genomic_DNA"/>
</dbReference>
<feature type="region of interest" description="Disordered" evidence="1">
    <location>
        <begin position="380"/>
        <end position="424"/>
    </location>
</feature>
<evidence type="ECO:0000256" key="1">
    <source>
        <dbReference type="SAM" id="MobiDB-lite"/>
    </source>
</evidence>
<feature type="transmembrane region" description="Helical" evidence="2">
    <location>
        <begin position="514"/>
        <end position="533"/>
    </location>
</feature>
<keyword evidence="2" id="KW-1133">Transmembrane helix</keyword>
<feature type="transmembrane region" description="Helical" evidence="2">
    <location>
        <begin position="135"/>
        <end position="157"/>
    </location>
</feature>
<evidence type="ECO:0000256" key="2">
    <source>
        <dbReference type="SAM" id="Phobius"/>
    </source>
</evidence>
<keyword evidence="2" id="KW-0812">Transmembrane</keyword>
<dbReference type="Proteomes" id="UP001265746">
    <property type="component" value="Unassembled WGS sequence"/>
</dbReference>
<keyword evidence="4" id="KW-1185">Reference proteome</keyword>
<feature type="transmembrane region" description="Helical" evidence="2">
    <location>
        <begin position="333"/>
        <end position="353"/>
    </location>
</feature>
<dbReference type="PANTHER" id="PTHR37577">
    <property type="entry name" value="INTEGRAL MEMBRANE PROTEIN"/>
    <property type="match status" value="1"/>
</dbReference>
<feature type="transmembrane region" description="Helical" evidence="2">
    <location>
        <begin position="169"/>
        <end position="186"/>
    </location>
</feature>
<feature type="transmembrane region" description="Helical" evidence="2">
    <location>
        <begin position="206"/>
        <end position="223"/>
    </location>
</feature>
<comment type="caution">
    <text evidence="3">The sequence shown here is derived from an EMBL/GenBank/DDBJ whole genome shotgun (WGS) entry which is preliminary data.</text>
</comment>
<dbReference type="PANTHER" id="PTHR37577:SF1">
    <property type="entry name" value="INTEGRAL MEMBRANE PROTEIN"/>
    <property type="match status" value="1"/>
</dbReference>
<sequence>MSNCTPPIGLLDAENDIVGPGALSAFFATAAITYFTVIYAYVSNALDEDLLNPFDDRIVGTTGRFLAWPGSKDQILRQDTNGINVGNGNQHSGQKARKDAIANFLVGLSDQQLVTGLAILVAAVSGQQSLSGYDFSVALGLGWFSCTTHLATIDVLCLRFKRHGIIRDARVAGLVCLIGLLSYAFIRTTSITDLTIPVDCPDNEPWVAYTDIISLLPVWIDYFSAVRTLYFGPEIGLWDIVGGVWLKLRGRELPTVGQLTDHKTEKQSENIEDLVEKSEEHARMRLGLFFYDGSFLATFPDMTYSFCFGIAQIVALRWQNAPELSEESTEMGFGQITTLLLLILPFLAIGEAYTSYRVSRRSSAASDALSIARVSAEENHELAASPHHITRPETAGITDPSDSSGHQAVGQSSQGAAGLSQDAACSENQVSLERNRSRISDMLQARDHEFIPTDSPVEHIEFFQKIKDLGQYFPLEMKALPPLNQEPESRRARISLLRRYLLVKKAEESLGRKTPVAFFALHLCIGILAAIFLNSSNGLLGLIGALLSLLSVVLGNLKTVRRLIRFVEKRSRRNKR</sequence>
<accession>A0AAD9SMW2</accession>
<feature type="transmembrane region" description="Helical" evidence="2">
    <location>
        <begin position="100"/>
        <end position="123"/>
    </location>
</feature>